<organism evidence="1 2">
    <name type="scientific">Paramecium octaurelia</name>
    <dbReference type="NCBI Taxonomy" id="43137"/>
    <lineage>
        <taxon>Eukaryota</taxon>
        <taxon>Sar</taxon>
        <taxon>Alveolata</taxon>
        <taxon>Ciliophora</taxon>
        <taxon>Intramacronucleata</taxon>
        <taxon>Oligohymenophorea</taxon>
        <taxon>Peniculida</taxon>
        <taxon>Parameciidae</taxon>
        <taxon>Paramecium</taxon>
    </lineage>
</organism>
<dbReference type="EMBL" id="CAJJDP010000032">
    <property type="protein sequence ID" value="CAD8156302.1"/>
    <property type="molecule type" value="Genomic_DNA"/>
</dbReference>
<dbReference type="AlphaFoldDB" id="A0A8S1TXL7"/>
<dbReference type="Proteomes" id="UP000683925">
    <property type="component" value="Unassembled WGS sequence"/>
</dbReference>
<accession>A0A8S1TXL7</accession>
<proteinExistence type="predicted"/>
<keyword evidence="2" id="KW-1185">Reference proteome</keyword>
<dbReference type="OrthoDB" id="248233at2759"/>
<comment type="caution">
    <text evidence="1">The sequence shown here is derived from an EMBL/GenBank/DDBJ whole genome shotgun (WGS) entry which is preliminary data.</text>
</comment>
<evidence type="ECO:0000313" key="2">
    <source>
        <dbReference type="Proteomes" id="UP000683925"/>
    </source>
</evidence>
<reference evidence="1" key="1">
    <citation type="submission" date="2021-01" db="EMBL/GenBank/DDBJ databases">
        <authorList>
            <consortium name="Genoscope - CEA"/>
            <person name="William W."/>
        </authorList>
    </citation>
    <scope>NUCLEOTIDE SEQUENCE</scope>
</reference>
<evidence type="ECO:0000313" key="1">
    <source>
        <dbReference type="EMBL" id="CAD8156302.1"/>
    </source>
</evidence>
<gene>
    <name evidence="1" type="ORF">POCTA_138.1.T0320035</name>
</gene>
<sequence length="266" mass="31633">MQFDFSNNQTQIMASILYCLEQTMMYKKKKIIPFKLAHSEFSQLTDRQEKGNKQLTACSSLGILFTLQQLKYETKPQFVPLIKLNNEELQIKLEQQIYEQVKIKIILLGLRQQFQRFGHTKYQLRLIVRREWYFYEIRVQDYGNPLGLNKSDMLVSLKTLCSMAQYLKSELLGLNGKTCEVIIRKELKDRVNLDIRILLLGESRSGKTSFFVRIMCRRLDYDYGLEIQKKYLNSQYAKLKECHTKVIANIFVPLVYLRRFNLIIWI</sequence>
<name>A0A8S1TXL7_PAROT</name>
<protein>
    <submittedName>
        <fullName evidence="1">Uncharacterized protein</fullName>
    </submittedName>
</protein>